<dbReference type="SMART" id="SM00450">
    <property type="entry name" value="RHOD"/>
    <property type="match status" value="1"/>
</dbReference>
<dbReference type="Gene3D" id="3.40.250.10">
    <property type="entry name" value="Rhodanese-like domain"/>
    <property type="match status" value="1"/>
</dbReference>
<dbReference type="GO" id="GO:0110032">
    <property type="term" value="P:positive regulation of G2/MI transition of meiotic cell cycle"/>
    <property type="evidence" value="ECO:0007669"/>
    <property type="project" value="TreeGrafter"/>
</dbReference>
<comment type="caution">
    <text evidence="2">The sequence shown here is derived from an EMBL/GenBank/DDBJ whole genome shotgun (WGS) entry which is preliminary data.</text>
</comment>
<protein>
    <submittedName>
        <fullName evidence="2">Cdc25c</fullName>
    </submittedName>
</protein>
<dbReference type="InterPro" id="IPR036873">
    <property type="entry name" value="Rhodanese-like_dom_sf"/>
</dbReference>
<dbReference type="GO" id="GO:0004725">
    <property type="term" value="F:protein tyrosine phosphatase activity"/>
    <property type="evidence" value="ECO:0007669"/>
    <property type="project" value="TreeGrafter"/>
</dbReference>
<dbReference type="InterPro" id="IPR001763">
    <property type="entry name" value="Rhodanese-like_dom"/>
</dbReference>
<dbReference type="GO" id="GO:0005737">
    <property type="term" value="C:cytoplasm"/>
    <property type="evidence" value="ECO:0007669"/>
    <property type="project" value="TreeGrafter"/>
</dbReference>
<dbReference type="PROSITE" id="PS50206">
    <property type="entry name" value="RHODANESE_3"/>
    <property type="match status" value="1"/>
</dbReference>
<dbReference type="GO" id="GO:0005634">
    <property type="term" value="C:nucleus"/>
    <property type="evidence" value="ECO:0007669"/>
    <property type="project" value="TreeGrafter"/>
</dbReference>
<evidence type="ECO:0000313" key="3">
    <source>
        <dbReference type="Proteomes" id="UP000179807"/>
    </source>
</evidence>
<accession>A0A1J4KXQ3</accession>
<dbReference type="EMBL" id="MLAK01000200">
    <property type="protein sequence ID" value="OHT15664.1"/>
    <property type="molecule type" value="Genomic_DNA"/>
</dbReference>
<dbReference type="GO" id="GO:0010971">
    <property type="term" value="P:positive regulation of G2/M transition of mitotic cell cycle"/>
    <property type="evidence" value="ECO:0007669"/>
    <property type="project" value="TreeGrafter"/>
</dbReference>
<evidence type="ECO:0000259" key="1">
    <source>
        <dbReference type="PROSITE" id="PS50206"/>
    </source>
</evidence>
<dbReference type="Proteomes" id="UP000179807">
    <property type="component" value="Unassembled WGS sequence"/>
</dbReference>
<name>A0A1J4KXQ3_9EUKA</name>
<dbReference type="OrthoDB" id="26523at2759"/>
<feature type="domain" description="Rhodanese" evidence="1">
    <location>
        <begin position="103"/>
        <end position="197"/>
    </location>
</feature>
<keyword evidence="3" id="KW-1185">Reference proteome</keyword>
<dbReference type="GO" id="GO:0000086">
    <property type="term" value="P:G2/M transition of mitotic cell cycle"/>
    <property type="evidence" value="ECO:0007669"/>
    <property type="project" value="TreeGrafter"/>
</dbReference>
<proteinExistence type="predicted"/>
<evidence type="ECO:0000313" key="2">
    <source>
        <dbReference type="EMBL" id="OHT15664.1"/>
    </source>
</evidence>
<dbReference type="AlphaFoldDB" id="A0A1J4KXQ3"/>
<dbReference type="SUPFAM" id="SSF52821">
    <property type="entry name" value="Rhodanese/Cell cycle control phosphatase"/>
    <property type="match status" value="1"/>
</dbReference>
<dbReference type="PANTHER" id="PTHR10828:SF17">
    <property type="entry name" value="PROTEIN-TYROSINE-PHOSPHATASE"/>
    <property type="match status" value="1"/>
</dbReference>
<dbReference type="VEuPathDB" id="TrichDB:TRFO_42388"/>
<dbReference type="PANTHER" id="PTHR10828">
    <property type="entry name" value="M-PHASE INDUCER PHOSPHATASE DUAL SPECIFICITY PHOSPHATASE CDC25"/>
    <property type="match status" value="1"/>
</dbReference>
<dbReference type="GeneID" id="94848985"/>
<gene>
    <name evidence="2" type="ORF">TRFO_42388</name>
</gene>
<sequence>MNKILNKNCHHIKFFELIWIKPFKNTVYQMLSRTRSLCSPRKVQQYIESANSISNKKSNEPRRHSAIPKWLSNQLCRNRIKVSSMHPQQLASILTECDSCDYIVVIDSRFDYEFKSGHIVGALNVKTKGQLEKIYQRYTKLNASFIFYDDKSAHRSQMIISCIQRFASKYSTSEPQEFFVVQGGFQDFFKANPELCVGEYVSKNEAKFVNVGKLNRCNTLFRREFNQQIENIYPNQMLKESFEMEDILVIINNRLK</sequence>
<organism evidence="2 3">
    <name type="scientific">Tritrichomonas foetus</name>
    <dbReference type="NCBI Taxonomy" id="1144522"/>
    <lineage>
        <taxon>Eukaryota</taxon>
        <taxon>Metamonada</taxon>
        <taxon>Parabasalia</taxon>
        <taxon>Tritrichomonadida</taxon>
        <taxon>Tritrichomonadidae</taxon>
        <taxon>Tritrichomonas</taxon>
    </lineage>
</organism>
<dbReference type="RefSeq" id="XP_068368800.1">
    <property type="nucleotide sequence ID" value="XM_068514281.1"/>
</dbReference>
<dbReference type="Pfam" id="PF00581">
    <property type="entry name" value="Rhodanese"/>
    <property type="match status" value="1"/>
</dbReference>
<reference evidence="2" key="1">
    <citation type="submission" date="2016-10" db="EMBL/GenBank/DDBJ databases">
        <authorList>
            <person name="Benchimol M."/>
            <person name="Almeida L.G."/>
            <person name="Vasconcelos A.T."/>
            <person name="Perreira-Neves A."/>
            <person name="Rosa I.A."/>
            <person name="Tasca T."/>
            <person name="Bogo M.R."/>
            <person name="de Souza W."/>
        </authorList>
    </citation>
    <scope>NUCLEOTIDE SEQUENCE [LARGE SCALE GENOMIC DNA]</scope>
    <source>
        <strain evidence="2">K</strain>
    </source>
</reference>